<organism evidence="2 3">
    <name type="scientific">Maribacter vaceletii</name>
    <dbReference type="NCBI Taxonomy" id="1206816"/>
    <lineage>
        <taxon>Bacteria</taxon>
        <taxon>Pseudomonadati</taxon>
        <taxon>Bacteroidota</taxon>
        <taxon>Flavobacteriia</taxon>
        <taxon>Flavobacteriales</taxon>
        <taxon>Flavobacteriaceae</taxon>
        <taxon>Maribacter</taxon>
    </lineage>
</organism>
<sequence length="143" mass="16821">MELHNIEKLLEKYFEATATVAEEETLRTYFSQDNVAKHLETYKPMFQYFSTAKEEQFTKKLPLKANKNYGKWISVAAVAAIVFSLYFGNLYQEKQAEQEEAQYAYNQTKKALDLLAQNFSKGTRKVAYLNQFEQTKQKLYKKK</sequence>
<name>A0A495EC31_9FLAO</name>
<dbReference type="EMBL" id="RBIQ01000008">
    <property type="protein sequence ID" value="RKR13457.1"/>
    <property type="molecule type" value="Genomic_DNA"/>
</dbReference>
<evidence type="ECO:0000313" key="3">
    <source>
        <dbReference type="Proteomes" id="UP000269412"/>
    </source>
</evidence>
<dbReference type="AlphaFoldDB" id="A0A495EC31"/>
<proteinExistence type="predicted"/>
<keyword evidence="1" id="KW-0812">Transmembrane</keyword>
<keyword evidence="1" id="KW-1133">Transmembrane helix</keyword>
<reference evidence="2 3" key="1">
    <citation type="submission" date="2018-10" db="EMBL/GenBank/DDBJ databases">
        <title>Genomic Encyclopedia of Archaeal and Bacterial Type Strains, Phase II (KMG-II): from individual species to whole genera.</title>
        <authorList>
            <person name="Goeker M."/>
        </authorList>
    </citation>
    <scope>NUCLEOTIDE SEQUENCE [LARGE SCALE GENOMIC DNA]</scope>
    <source>
        <strain evidence="2 3">DSM 25230</strain>
    </source>
</reference>
<comment type="caution">
    <text evidence="2">The sequence shown here is derived from an EMBL/GenBank/DDBJ whole genome shotgun (WGS) entry which is preliminary data.</text>
</comment>
<protein>
    <submittedName>
        <fullName evidence="2">Uncharacterized protein</fullName>
    </submittedName>
</protein>
<feature type="transmembrane region" description="Helical" evidence="1">
    <location>
        <begin position="69"/>
        <end position="88"/>
    </location>
</feature>
<dbReference type="Proteomes" id="UP000269412">
    <property type="component" value="Unassembled WGS sequence"/>
</dbReference>
<dbReference type="RefSeq" id="WP_121067648.1">
    <property type="nucleotide sequence ID" value="NZ_RBIQ01000008.1"/>
</dbReference>
<evidence type="ECO:0000313" key="2">
    <source>
        <dbReference type="EMBL" id="RKR13457.1"/>
    </source>
</evidence>
<accession>A0A495EC31</accession>
<keyword evidence="1" id="KW-0472">Membrane</keyword>
<dbReference type="OrthoDB" id="1098521at2"/>
<evidence type="ECO:0000256" key="1">
    <source>
        <dbReference type="SAM" id="Phobius"/>
    </source>
</evidence>
<keyword evidence="3" id="KW-1185">Reference proteome</keyword>
<gene>
    <name evidence="2" type="ORF">CLV91_2176</name>
</gene>